<gene>
    <name evidence="2" type="ORF">Tco_0752013</name>
</gene>
<sequence length="954" mass="109505">MVVDTWNRLNLEDSNDMIRFKKKLQLLKKVIRSWVSNYKKEQSRIIDDFKKQLHDIDVVLDQGGVNDDLLIARKELVKNIQDFQMVEARDYVQKAKVHWAIEGDENSKFYHGIINRKRSQLSIKGIMVDGVWVDDPSLVKDEFRSHFATRFQAPGASRSRLNFQFPNRLNTEQAAKMEGPISHDEIRNAVWSCGDNKSPGPDGFTFEFFRKFWNVIGPDFCAAVDWFFLHSAFAKGCNSSFIALIPKTPDAKFVGEFRPISLIGSLYKVITKILANRLSNVISDLVADVQTAFLPNRQILDGPFIVNEVLSWCKFKQKQAMVFKVDFAKAYDSVRWDFLDDVLEAFGFGFKWRSWVLGSLSSGMASIVINGSPTAEFKFHCGLKQGDPLAPYLFILIMESLHLSFSRVIDAGLFKGIKIDHNTQISHLFYADDAIFIGEWSDNNIKFILHVLHCFSLASGLKINLKKSNLLGFGVSREMVNDAASSLGCAVMRAPFKYLGVMVGGNMSMVKTWDEVISKLKTRLSKWKCKALSIGGRLTLLKSVLGSTPIYNLSLYKAPKTVLNTMESIRRNFFYGSNGLDTKITWVKWSKILAAKKCGGLGVSSYFALNRALLFKWVWRFISFEKSCWSRVIHAIHGPYFTQNPPRFGSVWGTIVREIQSLNSQGIDLLSFCRIRVGNGLQTRFWKDHWIGDAPLYDLFPRLFSLEMSGDVTVATKLHGLLSDSFRRPVRGGIEAQQLAHLQNLVGTSILSNSDDRWVCNLNGDGSFQVKNIRCLLDEYFLPNDPVATRWVKFIPIKINVFAWRVYLDRLPTRLNLNRRNIQVLDQSCPVCKDAAEEVSHLFFSCPLAVDVHRLICRWWNLTWSPLSSYEEWLSWFKDIRLGSILKCMLEGIFYVSWWSIWNYRNNVLFAAQPPRKDIIFDDIVTRSFLWCHARCNKAFSWDRWLQHPYLLSL</sequence>
<dbReference type="InterPro" id="IPR043502">
    <property type="entry name" value="DNA/RNA_pol_sf"/>
</dbReference>
<evidence type="ECO:0000313" key="2">
    <source>
        <dbReference type="EMBL" id="GJS85472.1"/>
    </source>
</evidence>
<organism evidence="2 3">
    <name type="scientific">Tanacetum coccineum</name>
    <dbReference type="NCBI Taxonomy" id="301880"/>
    <lineage>
        <taxon>Eukaryota</taxon>
        <taxon>Viridiplantae</taxon>
        <taxon>Streptophyta</taxon>
        <taxon>Embryophyta</taxon>
        <taxon>Tracheophyta</taxon>
        <taxon>Spermatophyta</taxon>
        <taxon>Magnoliopsida</taxon>
        <taxon>eudicotyledons</taxon>
        <taxon>Gunneridae</taxon>
        <taxon>Pentapetalae</taxon>
        <taxon>asterids</taxon>
        <taxon>campanulids</taxon>
        <taxon>Asterales</taxon>
        <taxon>Asteraceae</taxon>
        <taxon>Asteroideae</taxon>
        <taxon>Anthemideae</taxon>
        <taxon>Anthemidinae</taxon>
        <taxon>Tanacetum</taxon>
    </lineage>
</organism>
<dbReference type="Pfam" id="PF13966">
    <property type="entry name" value="zf-RVT"/>
    <property type="match status" value="1"/>
</dbReference>
<keyword evidence="3" id="KW-1185">Reference proteome</keyword>
<dbReference type="EMBL" id="BQNB010011051">
    <property type="protein sequence ID" value="GJS85472.1"/>
    <property type="molecule type" value="Genomic_DNA"/>
</dbReference>
<feature type="domain" description="Reverse transcriptase" evidence="1">
    <location>
        <begin position="226"/>
        <end position="503"/>
    </location>
</feature>
<dbReference type="PROSITE" id="PS50878">
    <property type="entry name" value="RT_POL"/>
    <property type="match status" value="1"/>
</dbReference>
<dbReference type="Pfam" id="PF00078">
    <property type="entry name" value="RVT_1"/>
    <property type="match status" value="1"/>
</dbReference>
<evidence type="ECO:0000259" key="1">
    <source>
        <dbReference type="PROSITE" id="PS50878"/>
    </source>
</evidence>
<dbReference type="GO" id="GO:0003964">
    <property type="term" value="F:RNA-directed DNA polymerase activity"/>
    <property type="evidence" value="ECO:0007669"/>
    <property type="project" value="UniProtKB-KW"/>
</dbReference>
<dbReference type="Proteomes" id="UP001151760">
    <property type="component" value="Unassembled WGS sequence"/>
</dbReference>
<name>A0ABQ4Z6J4_9ASTR</name>
<keyword evidence="2" id="KW-0548">Nucleotidyltransferase</keyword>
<dbReference type="PANTHER" id="PTHR33116:SF77">
    <property type="entry name" value="RNA-DIRECTED DNA POLYMERASE"/>
    <property type="match status" value="1"/>
</dbReference>
<dbReference type="InterPro" id="IPR000477">
    <property type="entry name" value="RT_dom"/>
</dbReference>
<comment type="caution">
    <text evidence="2">The sequence shown here is derived from an EMBL/GenBank/DDBJ whole genome shotgun (WGS) entry which is preliminary data.</text>
</comment>
<proteinExistence type="predicted"/>
<reference evidence="2" key="1">
    <citation type="journal article" date="2022" name="Int. J. Mol. Sci.">
        <title>Draft Genome of Tanacetum Coccineum: Genomic Comparison of Closely Related Tanacetum-Family Plants.</title>
        <authorList>
            <person name="Yamashiro T."/>
            <person name="Shiraishi A."/>
            <person name="Nakayama K."/>
            <person name="Satake H."/>
        </authorList>
    </citation>
    <scope>NUCLEOTIDE SEQUENCE</scope>
</reference>
<evidence type="ECO:0000313" key="3">
    <source>
        <dbReference type="Proteomes" id="UP001151760"/>
    </source>
</evidence>
<keyword evidence="2" id="KW-0808">Transferase</keyword>
<reference evidence="2" key="2">
    <citation type="submission" date="2022-01" db="EMBL/GenBank/DDBJ databases">
        <authorList>
            <person name="Yamashiro T."/>
            <person name="Shiraishi A."/>
            <person name="Satake H."/>
            <person name="Nakayama K."/>
        </authorList>
    </citation>
    <scope>NUCLEOTIDE SEQUENCE</scope>
</reference>
<dbReference type="InterPro" id="IPR026960">
    <property type="entry name" value="RVT-Znf"/>
</dbReference>
<dbReference type="PANTHER" id="PTHR33116">
    <property type="entry name" value="REVERSE TRANSCRIPTASE ZINC-BINDING DOMAIN-CONTAINING PROTEIN-RELATED-RELATED"/>
    <property type="match status" value="1"/>
</dbReference>
<keyword evidence="2" id="KW-0695">RNA-directed DNA polymerase</keyword>
<dbReference type="SUPFAM" id="SSF56672">
    <property type="entry name" value="DNA/RNA polymerases"/>
    <property type="match status" value="1"/>
</dbReference>
<dbReference type="CDD" id="cd01650">
    <property type="entry name" value="RT_nLTR_like"/>
    <property type="match status" value="1"/>
</dbReference>
<protein>
    <submittedName>
        <fullName evidence="2">RNA-directed DNA polymerase, eukaryota</fullName>
    </submittedName>
</protein>
<accession>A0ABQ4Z6J4</accession>